<keyword evidence="1" id="KW-0812">Transmembrane</keyword>
<dbReference type="EMBL" id="CP034235">
    <property type="protein sequence ID" value="QGQ96019.1"/>
    <property type="molecule type" value="Genomic_DNA"/>
</dbReference>
<protein>
    <submittedName>
        <fullName evidence="2">ABC transporter permease</fullName>
    </submittedName>
</protein>
<reference evidence="3" key="1">
    <citation type="submission" date="2018-11" db="EMBL/GenBank/DDBJ databases">
        <title>Complete genome sequence of Paenibacillus sp. ML311-T8.</title>
        <authorList>
            <person name="Nam Y.-D."/>
            <person name="Kang J."/>
            <person name="Chung W.-H."/>
            <person name="Park Y.S."/>
        </authorList>
    </citation>
    <scope>NUCLEOTIDE SEQUENCE [LARGE SCALE GENOMIC DNA]</scope>
    <source>
        <strain evidence="3">ML311-T8</strain>
    </source>
</reference>
<dbReference type="PANTHER" id="PTHR36832">
    <property type="entry name" value="SLR1174 PROTEIN-RELATED"/>
    <property type="match status" value="1"/>
</dbReference>
<gene>
    <name evidence="2" type="ORF">EHS13_14605</name>
</gene>
<name>A0A6B8RIY7_9BACL</name>
<dbReference type="PANTHER" id="PTHR36832:SF1">
    <property type="entry name" value="SLR1174 PROTEIN"/>
    <property type="match status" value="1"/>
</dbReference>
<evidence type="ECO:0000313" key="3">
    <source>
        <dbReference type="Proteomes" id="UP000426246"/>
    </source>
</evidence>
<feature type="transmembrane region" description="Helical" evidence="1">
    <location>
        <begin position="118"/>
        <end position="139"/>
    </location>
</feature>
<evidence type="ECO:0000313" key="2">
    <source>
        <dbReference type="EMBL" id="QGQ96019.1"/>
    </source>
</evidence>
<accession>A0A6B8RIY7</accession>
<dbReference type="OrthoDB" id="9783401at2"/>
<dbReference type="KEGG" id="ppsc:EHS13_14605"/>
<dbReference type="AlphaFoldDB" id="A0A6B8RIY7"/>
<keyword evidence="1" id="KW-1133">Transmembrane helix</keyword>
<organism evidence="2 3">
    <name type="scientific">Paenibacillus psychroresistens</name>
    <dbReference type="NCBI Taxonomy" id="1778678"/>
    <lineage>
        <taxon>Bacteria</taxon>
        <taxon>Bacillati</taxon>
        <taxon>Bacillota</taxon>
        <taxon>Bacilli</taxon>
        <taxon>Bacillales</taxon>
        <taxon>Paenibacillaceae</taxon>
        <taxon>Paenibacillus</taxon>
    </lineage>
</organism>
<keyword evidence="1" id="KW-0472">Membrane</keyword>
<evidence type="ECO:0000256" key="1">
    <source>
        <dbReference type="SAM" id="Phobius"/>
    </source>
</evidence>
<feature type="transmembrane region" description="Helical" evidence="1">
    <location>
        <begin position="21"/>
        <end position="46"/>
    </location>
</feature>
<proteinExistence type="predicted"/>
<feature type="transmembrane region" description="Helical" evidence="1">
    <location>
        <begin position="145"/>
        <end position="171"/>
    </location>
</feature>
<dbReference type="Proteomes" id="UP000426246">
    <property type="component" value="Chromosome"/>
</dbReference>
<sequence length="267" mass="30297">MSLLLKGAKYTSVGQITLRNHFAYVVDFLVRSIFLLIILYIFMQLWQVTFQGEGSSLIAGYSFKQMIWYLIFTESMTLACPSVCNKVEEEVKSGDVAYRLTRPVSYIGFHYMAFMSEVAVRFSINLTIGTVLGILVLGLPDFGYGWLAFFLVAAFGFTINFMLNMALALSAFWVEETRGLEFVYNKLLFTIGGMLMPLEIFPETMQRICHWLPFQTVLYFPAKTAVHYDGSKLLTMLGIQCIWLVIMGLVVVFIYSRGVKKLNVNGG</sequence>
<dbReference type="Pfam" id="PF06182">
    <property type="entry name" value="ABC2_membrane_6"/>
    <property type="match status" value="1"/>
</dbReference>
<dbReference type="InterPro" id="IPR010390">
    <property type="entry name" value="ABC-2_transporter-like"/>
</dbReference>
<keyword evidence="3" id="KW-1185">Reference proteome</keyword>
<feature type="transmembrane region" description="Helical" evidence="1">
    <location>
        <begin position="233"/>
        <end position="255"/>
    </location>
</feature>
<dbReference type="RefSeq" id="WP_155701056.1">
    <property type="nucleotide sequence ID" value="NZ_CP034235.1"/>
</dbReference>